<organism evidence="2 3">
    <name type="scientific">Ligilactobacillus ubinensis</name>
    <dbReference type="NCBI Taxonomy" id="2876789"/>
    <lineage>
        <taxon>Bacteria</taxon>
        <taxon>Bacillati</taxon>
        <taxon>Bacillota</taxon>
        <taxon>Bacilli</taxon>
        <taxon>Lactobacillales</taxon>
        <taxon>Lactobacillaceae</taxon>
        <taxon>Ligilactobacillus</taxon>
    </lineage>
</organism>
<dbReference type="InterPro" id="IPR052179">
    <property type="entry name" value="DD-CPase-like"/>
</dbReference>
<evidence type="ECO:0000259" key="1">
    <source>
        <dbReference type="Pfam" id="PF02557"/>
    </source>
</evidence>
<comment type="caution">
    <text evidence="2">The sequence shown here is derived from an EMBL/GenBank/DDBJ whole genome shotgun (WGS) entry which is preliminary data.</text>
</comment>
<protein>
    <submittedName>
        <fullName evidence="2">M15 family metallopeptidase</fullName>
    </submittedName>
</protein>
<dbReference type="Gene3D" id="3.30.1380.10">
    <property type="match status" value="1"/>
</dbReference>
<gene>
    <name evidence="2" type="ORF">LB941_04275</name>
</gene>
<reference evidence="2 3" key="1">
    <citation type="journal article" date="2023" name="Int. J. Syst. Evol. Microbiol.">
        <title>Ligilactobacillus ubinensis sp. nov., a novel species isolated from the wild ferment of a durian fruit (Durio zibethinus).</title>
        <authorList>
            <person name="Heng Y.C."/>
            <person name="Menon N."/>
            <person name="Chen B."/>
            <person name="Loo B.Z.L."/>
            <person name="Wong G.W.J."/>
            <person name="Lim A.C.H."/>
            <person name="Silvaraju S."/>
            <person name="Kittelmann S."/>
        </authorList>
    </citation>
    <scope>NUCLEOTIDE SEQUENCE [LARGE SCALE GENOMIC DNA]</scope>
    <source>
        <strain evidence="2 3">WILCCON 0076</strain>
    </source>
</reference>
<dbReference type="EMBL" id="JAIULA010000006">
    <property type="protein sequence ID" value="MCP0886552.1"/>
    <property type="molecule type" value="Genomic_DNA"/>
</dbReference>
<keyword evidence="3" id="KW-1185">Reference proteome</keyword>
<dbReference type="GO" id="GO:0008233">
    <property type="term" value="F:peptidase activity"/>
    <property type="evidence" value="ECO:0007669"/>
    <property type="project" value="InterPro"/>
</dbReference>
<dbReference type="GO" id="GO:0006508">
    <property type="term" value="P:proteolysis"/>
    <property type="evidence" value="ECO:0007669"/>
    <property type="project" value="InterPro"/>
</dbReference>
<dbReference type="InterPro" id="IPR058193">
    <property type="entry name" value="VanY/YodJ_core_dom"/>
</dbReference>
<dbReference type="RefSeq" id="WP_253359762.1">
    <property type="nucleotide sequence ID" value="NZ_JAIULA010000006.1"/>
</dbReference>
<feature type="domain" description="D-alanyl-D-alanine carboxypeptidase-like core" evidence="1">
    <location>
        <begin position="25"/>
        <end position="167"/>
    </location>
</feature>
<dbReference type="InterPro" id="IPR009045">
    <property type="entry name" value="Zn_M74/Hedgehog-like"/>
</dbReference>
<dbReference type="PANTHER" id="PTHR34385">
    <property type="entry name" value="D-ALANYL-D-ALANINE CARBOXYPEPTIDASE"/>
    <property type="match status" value="1"/>
</dbReference>
<evidence type="ECO:0000313" key="2">
    <source>
        <dbReference type="EMBL" id="MCP0886552.1"/>
    </source>
</evidence>
<sequence>MLLVNVNHRLSSSFVPNLTSVDNNQRLDSRVISSYDKLTAAAKAAGAELVGGSGYRSYEQQVSVLNRNISQLESSKGLSYAKAKQTALKTVNNPGASEHQTGLAMDFLTPSEIQAGSDVTQAFAKTKQGKWLAKNSWKYGWILRYPKDGKKYTHISYESWHYRYVGKKAAKYIYHHHLTLEQYVKKIKNK</sequence>
<dbReference type="PANTHER" id="PTHR34385:SF1">
    <property type="entry name" value="PEPTIDOGLYCAN L-ALANYL-D-GLUTAMATE ENDOPEPTIDASE CWLK"/>
    <property type="match status" value="1"/>
</dbReference>
<evidence type="ECO:0000313" key="3">
    <source>
        <dbReference type="Proteomes" id="UP001139006"/>
    </source>
</evidence>
<dbReference type="Proteomes" id="UP001139006">
    <property type="component" value="Unassembled WGS sequence"/>
</dbReference>
<dbReference type="SUPFAM" id="SSF55166">
    <property type="entry name" value="Hedgehog/DD-peptidase"/>
    <property type="match status" value="1"/>
</dbReference>
<dbReference type="Pfam" id="PF02557">
    <property type="entry name" value="VanY"/>
    <property type="match status" value="1"/>
</dbReference>
<accession>A0A9X2FII2</accession>
<name>A0A9X2FII2_9LACO</name>
<dbReference type="AlphaFoldDB" id="A0A9X2FII2"/>
<proteinExistence type="predicted"/>
<dbReference type="InterPro" id="IPR003709">
    <property type="entry name" value="VanY-like_core_dom"/>
</dbReference>
<dbReference type="CDD" id="cd14852">
    <property type="entry name" value="LD-carboxypeptidase"/>
    <property type="match status" value="1"/>
</dbReference>